<evidence type="ECO:0000313" key="12">
    <source>
        <dbReference type="WBParaSite" id="TCNE_0000192501-mRNA-1"/>
    </source>
</evidence>
<protein>
    <submittedName>
        <fullName evidence="12">Protein SYS1 homolog</fullName>
    </submittedName>
</protein>
<feature type="transmembrane region" description="Helical" evidence="9">
    <location>
        <begin position="55"/>
        <end position="76"/>
    </location>
</feature>
<evidence type="ECO:0000256" key="7">
    <source>
        <dbReference type="ARBA" id="ARBA00023034"/>
    </source>
</evidence>
<keyword evidence="6 9" id="KW-1133">Transmembrane helix</keyword>
<evidence type="ECO:0000313" key="11">
    <source>
        <dbReference type="Proteomes" id="UP000050794"/>
    </source>
</evidence>
<evidence type="ECO:0000256" key="8">
    <source>
        <dbReference type="ARBA" id="ARBA00023136"/>
    </source>
</evidence>
<dbReference type="Pfam" id="PF09801">
    <property type="entry name" value="SYS1"/>
    <property type="match status" value="1"/>
</dbReference>
<sequence length="147" mass="16829">MSAFRSYVWDPSLIIGQMLCLQSIFYSSKCVLLTLARLRGYQPSVVQLFSPQVSFAVALTQLLSAGVCAVALYYVVQRAKQCLDFTCTYHLWHLVLVIFYSGSFPLQISWWLLQVISIIWCTVLGEYLCLRAESREIPLPFPSKYEL</sequence>
<name>A0A183U0A5_TOXCA</name>
<evidence type="ECO:0000313" key="10">
    <source>
        <dbReference type="EMBL" id="VDM27093.1"/>
    </source>
</evidence>
<feature type="transmembrane region" description="Helical" evidence="9">
    <location>
        <begin position="83"/>
        <end position="102"/>
    </location>
</feature>
<dbReference type="GO" id="GO:0005802">
    <property type="term" value="C:trans-Golgi network"/>
    <property type="evidence" value="ECO:0007669"/>
    <property type="project" value="TreeGrafter"/>
</dbReference>
<organism evidence="11 12">
    <name type="scientific">Toxocara canis</name>
    <name type="common">Canine roundworm</name>
    <dbReference type="NCBI Taxonomy" id="6265"/>
    <lineage>
        <taxon>Eukaryota</taxon>
        <taxon>Metazoa</taxon>
        <taxon>Ecdysozoa</taxon>
        <taxon>Nematoda</taxon>
        <taxon>Chromadorea</taxon>
        <taxon>Rhabditida</taxon>
        <taxon>Spirurina</taxon>
        <taxon>Ascaridomorpha</taxon>
        <taxon>Ascaridoidea</taxon>
        <taxon>Toxocaridae</taxon>
        <taxon>Toxocara</taxon>
    </lineage>
</organism>
<evidence type="ECO:0000256" key="6">
    <source>
        <dbReference type="ARBA" id="ARBA00022989"/>
    </source>
</evidence>
<evidence type="ECO:0000256" key="3">
    <source>
        <dbReference type="ARBA" id="ARBA00022448"/>
    </source>
</evidence>
<dbReference type="GO" id="GO:0000139">
    <property type="term" value="C:Golgi membrane"/>
    <property type="evidence" value="ECO:0007669"/>
    <property type="project" value="UniProtKB-SubCell"/>
</dbReference>
<gene>
    <name evidence="10" type="ORF">TCNE_LOCUS1925</name>
</gene>
<proteinExistence type="inferred from homology"/>
<dbReference type="Proteomes" id="UP000050794">
    <property type="component" value="Unassembled WGS sequence"/>
</dbReference>
<evidence type="ECO:0000256" key="4">
    <source>
        <dbReference type="ARBA" id="ARBA00022692"/>
    </source>
</evidence>
<dbReference type="PANTHER" id="PTHR12952">
    <property type="entry name" value="SYS1"/>
    <property type="match status" value="1"/>
</dbReference>
<evidence type="ECO:0000256" key="9">
    <source>
        <dbReference type="SAM" id="Phobius"/>
    </source>
</evidence>
<evidence type="ECO:0000256" key="1">
    <source>
        <dbReference type="ARBA" id="ARBA00004653"/>
    </source>
</evidence>
<keyword evidence="8 9" id="KW-0472">Membrane</keyword>
<keyword evidence="5" id="KW-0653">Protein transport</keyword>
<evidence type="ECO:0000256" key="5">
    <source>
        <dbReference type="ARBA" id="ARBA00022927"/>
    </source>
</evidence>
<dbReference type="GO" id="GO:0043001">
    <property type="term" value="P:Golgi to plasma membrane protein transport"/>
    <property type="evidence" value="ECO:0007669"/>
    <property type="project" value="TreeGrafter"/>
</dbReference>
<comment type="similarity">
    <text evidence="2">Belongs to the SYS1 family.</text>
</comment>
<accession>A0A183U0A5</accession>
<keyword evidence="7" id="KW-0333">Golgi apparatus</keyword>
<keyword evidence="3" id="KW-0813">Transport</keyword>
<keyword evidence="4 9" id="KW-0812">Transmembrane</keyword>
<reference evidence="10 11" key="2">
    <citation type="submission" date="2018-11" db="EMBL/GenBank/DDBJ databases">
        <authorList>
            <consortium name="Pathogen Informatics"/>
        </authorList>
    </citation>
    <scope>NUCLEOTIDE SEQUENCE [LARGE SCALE GENOMIC DNA]</scope>
</reference>
<keyword evidence="11" id="KW-1185">Reference proteome</keyword>
<dbReference type="InterPro" id="IPR019185">
    <property type="entry name" value="Integral_membrane_SYS1-rel"/>
</dbReference>
<dbReference type="WBParaSite" id="TCNE_0000192501-mRNA-1">
    <property type="protein sequence ID" value="TCNE_0000192501-mRNA-1"/>
    <property type="gene ID" value="TCNE_0000192501"/>
</dbReference>
<dbReference type="GO" id="GO:0005829">
    <property type="term" value="C:cytosol"/>
    <property type="evidence" value="ECO:0007669"/>
    <property type="project" value="GOC"/>
</dbReference>
<evidence type="ECO:0000256" key="2">
    <source>
        <dbReference type="ARBA" id="ARBA00008160"/>
    </source>
</evidence>
<dbReference type="GO" id="GO:0006895">
    <property type="term" value="P:Golgi to endosome transport"/>
    <property type="evidence" value="ECO:0007669"/>
    <property type="project" value="TreeGrafter"/>
</dbReference>
<dbReference type="GO" id="GO:0034067">
    <property type="term" value="P:protein localization to Golgi apparatus"/>
    <property type="evidence" value="ECO:0007669"/>
    <property type="project" value="TreeGrafter"/>
</dbReference>
<dbReference type="AlphaFoldDB" id="A0A183U0A5"/>
<reference evidence="12" key="1">
    <citation type="submission" date="2016-06" db="UniProtKB">
        <authorList>
            <consortium name="WormBaseParasite"/>
        </authorList>
    </citation>
    <scope>IDENTIFICATION</scope>
</reference>
<dbReference type="EMBL" id="UYWY01001673">
    <property type="protein sequence ID" value="VDM27093.1"/>
    <property type="molecule type" value="Genomic_DNA"/>
</dbReference>
<dbReference type="PANTHER" id="PTHR12952:SF0">
    <property type="entry name" value="PROTEIN SYS1 HOMOLOG"/>
    <property type="match status" value="1"/>
</dbReference>
<comment type="subcellular location">
    <subcellularLocation>
        <location evidence="1">Golgi apparatus membrane</location>
        <topology evidence="1">Multi-pass membrane protein</topology>
    </subcellularLocation>
</comment>